<proteinExistence type="predicted"/>
<dbReference type="Proteomes" id="UP001597448">
    <property type="component" value="Unassembled WGS sequence"/>
</dbReference>
<protein>
    <submittedName>
        <fullName evidence="1">Uncharacterized protein</fullName>
    </submittedName>
</protein>
<comment type="caution">
    <text evidence="1">The sequence shown here is derived from an EMBL/GenBank/DDBJ whole genome shotgun (WGS) entry which is preliminary data.</text>
</comment>
<reference evidence="2" key="1">
    <citation type="journal article" date="2019" name="Int. J. Syst. Evol. Microbiol.">
        <title>The Global Catalogue of Microorganisms (GCM) 10K type strain sequencing project: providing services to taxonomists for standard genome sequencing and annotation.</title>
        <authorList>
            <consortium name="The Broad Institute Genomics Platform"/>
            <consortium name="The Broad Institute Genome Sequencing Center for Infectious Disease"/>
            <person name="Wu L."/>
            <person name="Ma J."/>
        </authorList>
    </citation>
    <scope>NUCLEOTIDE SEQUENCE [LARGE SCALE GENOMIC DNA]</scope>
    <source>
        <strain evidence="2">CCM 8725</strain>
    </source>
</reference>
<dbReference type="RefSeq" id="WP_209990917.1">
    <property type="nucleotide sequence ID" value="NZ_JBHSVQ010000001.1"/>
</dbReference>
<evidence type="ECO:0000313" key="1">
    <source>
        <dbReference type="EMBL" id="MFD2412720.1"/>
    </source>
</evidence>
<name>A0ABW5FFB3_9BACL</name>
<sequence>MRETDDKDIYQEGEFTKRVCDFCGAEADWTEPVEEIDEKGKRIELRSCLMCSFDGTGIANREEFQAVMDQMKEKVRR</sequence>
<accession>A0ABW5FFB3</accession>
<dbReference type="EMBL" id="JBHUKY010000045">
    <property type="protein sequence ID" value="MFD2412720.1"/>
    <property type="molecule type" value="Genomic_DNA"/>
</dbReference>
<evidence type="ECO:0000313" key="2">
    <source>
        <dbReference type="Proteomes" id="UP001597448"/>
    </source>
</evidence>
<keyword evidence="2" id="KW-1185">Reference proteome</keyword>
<organism evidence="1 2">
    <name type="scientific">Paenibacillus rhizoplanae</name>
    <dbReference type="NCBI Taxonomy" id="1917181"/>
    <lineage>
        <taxon>Bacteria</taxon>
        <taxon>Bacillati</taxon>
        <taxon>Bacillota</taxon>
        <taxon>Bacilli</taxon>
        <taxon>Bacillales</taxon>
        <taxon>Paenibacillaceae</taxon>
        <taxon>Paenibacillus</taxon>
    </lineage>
</organism>
<gene>
    <name evidence="1" type="ORF">ACFSX3_22775</name>
</gene>